<dbReference type="OrthoDB" id="1870062at2759"/>
<dbReference type="Pfam" id="PF22586">
    <property type="entry name" value="ANCHR-like_BBOX"/>
    <property type="match status" value="1"/>
</dbReference>
<evidence type="ECO:0000256" key="2">
    <source>
        <dbReference type="ARBA" id="ARBA00022723"/>
    </source>
</evidence>
<evidence type="ECO:0000313" key="10">
    <source>
        <dbReference type="Proteomes" id="UP000198323"/>
    </source>
</evidence>
<dbReference type="Gene3D" id="3.30.160.60">
    <property type="entry name" value="Classic Zinc Finger"/>
    <property type="match status" value="1"/>
</dbReference>
<dbReference type="PROSITE" id="PS50119">
    <property type="entry name" value="ZF_BBOX"/>
    <property type="match status" value="2"/>
</dbReference>
<accession>A0A226MB67</accession>
<dbReference type="InterPro" id="IPR000315">
    <property type="entry name" value="Znf_B-box"/>
</dbReference>
<feature type="domain" description="B box-type" evidence="8">
    <location>
        <begin position="145"/>
        <end position="184"/>
    </location>
</feature>
<dbReference type="EMBL" id="MCFN01002767">
    <property type="protein sequence ID" value="OXB52537.1"/>
    <property type="molecule type" value="Genomic_DNA"/>
</dbReference>
<dbReference type="AlphaFoldDB" id="A0A226MB67"/>
<evidence type="ECO:0000259" key="7">
    <source>
        <dbReference type="PROSITE" id="PS50089"/>
    </source>
</evidence>
<evidence type="ECO:0000256" key="5">
    <source>
        <dbReference type="PROSITE-ProRule" id="PRU00024"/>
    </source>
</evidence>
<dbReference type="Gene3D" id="3.30.40.10">
    <property type="entry name" value="Zinc/RING finger domain, C3HC4 (zinc finger)"/>
    <property type="match status" value="1"/>
</dbReference>
<dbReference type="InterPro" id="IPR001841">
    <property type="entry name" value="Znf_RING"/>
</dbReference>
<comment type="subcellular location">
    <subcellularLocation>
        <location evidence="1">Nucleus</location>
    </subcellularLocation>
</comment>
<evidence type="ECO:0000256" key="1">
    <source>
        <dbReference type="ARBA" id="ARBA00004123"/>
    </source>
</evidence>
<dbReference type="PROSITE" id="PS00518">
    <property type="entry name" value="ZF_RING_1"/>
    <property type="match status" value="1"/>
</dbReference>
<dbReference type="Pfam" id="PF00643">
    <property type="entry name" value="zf-B_box"/>
    <property type="match status" value="1"/>
</dbReference>
<dbReference type="GO" id="GO:0008270">
    <property type="term" value="F:zinc ion binding"/>
    <property type="evidence" value="ECO:0007669"/>
    <property type="project" value="UniProtKB-KW"/>
</dbReference>
<reference evidence="9 10" key="1">
    <citation type="submission" date="2016-07" db="EMBL/GenBank/DDBJ databases">
        <title>Disparate Historic Effective Population Sizes Predicted by Modern Levels of Genome Diversity for the Scaled Quail (Callipepla squamata) and the Northern Bobwhite (Colinus virginianus): Inferences from First and Second Generation Draft Genome Assemblies for Sympatric New World Quail.</title>
        <authorList>
            <person name="Oldeschulte D.L."/>
            <person name="Halley Y.A."/>
            <person name="Bhattarai E.K."/>
            <person name="Brashear W.A."/>
            <person name="Hill J."/>
            <person name="Metz R.P."/>
            <person name="Johnson C.D."/>
            <person name="Rollins D."/>
            <person name="Peterson M.J."/>
            <person name="Bickhart D.M."/>
            <person name="Decker J.E."/>
            <person name="Seabury C.M."/>
        </authorList>
    </citation>
    <scope>NUCLEOTIDE SEQUENCE [LARGE SCALE GENOMIC DNA]</scope>
    <source>
        <strain evidence="9 10">Texas</strain>
        <tissue evidence="9">Leg muscle</tissue>
    </source>
</reference>
<dbReference type="InterPro" id="IPR013083">
    <property type="entry name" value="Znf_RING/FYVE/PHD"/>
</dbReference>
<evidence type="ECO:0000256" key="4">
    <source>
        <dbReference type="ARBA" id="ARBA00022833"/>
    </source>
</evidence>
<evidence type="ECO:0000313" key="9">
    <source>
        <dbReference type="EMBL" id="OXB52537.1"/>
    </source>
</evidence>
<evidence type="ECO:0000256" key="6">
    <source>
        <dbReference type="SAM" id="MobiDB-lite"/>
    </source>
</evidence>
<keyword evidence="3 5" id="KW-0863">Zinc-finger</keyword>
<evidence type="ECO:0000259" key="8">
    <source>
        <dbReference type="PROSITE" id="PS50119"/>
    </source>
</evidence>
<feature type="domain" description="RING-type" evidence="7">
    <location>
        <begin position="20"/>
        <end position="62"/>
    </location>
</feature>
<dbReference type="PANTHER" id="PTHR45915">
    <property type="entry name" value="TRANSCRIPTION INTERMEDIARY FACTOR"/>
    <property type="match status" value="1"/>
</dbReference>
<keyword evidence="10" id="KW-1185">Reference proteome</keyword>
<dbReference type="SMART" id="SM00336">
    <property type="entry name" value="BBOX"/>
    <property type="match status" value="2"/>
</dbReference>
<keyword evidence="4" id="KW-0862">Zinc</keyword>
<comment type="caution">
    <text evidence="9">The sequence shown here is derived from an EMBL/GenBank/DDBJ whole genome shotgun (WGS) entry which is preliminary data.</text>
</comment>
<dbReference type="GO" id="GO:0000785">
    <property type="term" value="C:chromatin"/>
    <property type="evidence" value="ECO:0007669"/>
    <property type="project" value="TreeGrafter"/>
</dbReference>
<dbReference type="Pfam" id="PF14634">
    <property type="entry name" value="zf-RING_5"/>
    <property type="match status" value="1"/>
</dbReference>
<feature type="domain" description="B box-type" evidence="8">
    <location>
        <begin position="89"/>
        <end position="136"/>
    </location>
</feature>
<proteinExistence type="predicted"/>
<dbReference type="STRING" id="9009.A0A226MB67"/>
<keyword evidence="2" id="KW-0479">Metal-binding</keyword>
<feature type="region of interest" description="Disordered" evidence="6">
    <location>
        <begin position="306"/>
        <end position="332"/>
    </location>
</feature>
<dbReference type="SMART" id="SM00184">
    <property type="entry name" value="RING"/>
    <property type="match status" value="2"/>
</dbReference>
<dbReference type="InterPro" id="IPR017907">
    <property type="entry name" value="Znf_RING_CS"/>
</dbReference>
<sequence length="345" mass="38445">MSAPVTAAAGPALADLLERCGGCRKRLKADREPRLLPCLHSVCLECLRTGPGGQVVDCPTCKQQCPLGDVVENYFLKGKGAKKNDANGASARCCTSCEDNAPATSFCVECSEPLCNTCVEAHQRVKYTKDHTVQAAGNPDAKEVEHTVYCPVHQQEPLVIFCNTCDTLTCRHCQLDAHKEHHCFNCGTFLLSRCPWQPYIAGGVEIPPSPHGDLSSPQKVTDGRQEKLERQHWAMTKLQRHHEHVLRFTSWALESENTAALLLSKKLIHFQLQRSLKMMVDPVEPPRDMKFQWDPKAWTKTAESFANNTSPEAAAAAGVKRKRRLNPPDDDELEEKFVPKLLVKR</sequence>
<dbReference type="PROSITE" id="PS50089">
    <property type="entry name" value="ZF_RING_2"/>
    <property type="match status" value="1"/>
</dbReference>
<gene>
    <name evidence="9" type="ORF">ASZ78_010405</name>
</gene>
<dbReference type="SUPFAM" id="SSF57845">
    <property type="entry name" value="B-box zinc-binding domain"/>
    <property type="match status" value="1"/>
</dbReference>
<organism evidence="9 10">
    <name type="scientific">Callipepla squamata</name>
    <name type="common">Scaled quail</name>
    <dbReference type="NCBI Taxonomy" id="9009"/>
    <lineage>
        <taxon>Eukaryota</taxon>
        <taxon>Metazoa</taxon>
        <taxon>Chordata</taxon>
        <taxon>Craniata</taxon>
        <taxon>Vertebrata</taxon>
        <taxon>Euteleostomi</taxon>
        <taxon>Archelosauria</taxon>
        <taxon>Archosauria</taxon>
        <taxon>Dinosauria</taxon>
        <taxon>Saurischia</taxon>
        <taxon>Theropoda</taxon>
        <taxon>Coelurosauria</taxon>
        <taxon>Aves</taxon>
        <taxon>Neognathae</taxon>
        <taxon>Galloanserae</taxon>
        <taxon>Galliformes</taxon>
        <taxon>Odontophoridae</taxon>
        <taxon>Callipepla</taxon>
    </lineage>
</organism>
<dbReference type="PANTHER" id="PTHR45915:SF8">
    <property type="entry name" value="TRIPARTITE MOTIF CONTAINING 28"/>
    <property type="match status" value="1"/>
</dbReference>
<evidence type="ECO:0000256" key="3">
    <source>
        <dbReference type="ARBA" id="ARBA00022771"/>
    </source>
</evidence>
<dbReference type="Proteomes" id="UP000198323">
    <property type="component" value="Unassembled WGS sequence"/>
</dbReference>
<dbReference type="SUPFAM" id="SSF57850">
    <property type="entry name" value="RING/U-box"/>
    <property type="match status" value="1"/>
</dbReference>
<dbReference type="GO" id="GO:0005634">
    <property type="term" value="C:nucleus"/>
    <property type="evidence" value="ECO:0007669"/>
    <property type="project" value="UniProtKB-SubCell"/>
</dbReference>
<name>A0A226MB67_CALSU</name>
<protein>
    <submittedName>
        <fullName evidence="9">Uncharacterized protein</fullName>
    </submittedName>
</protein>